<dbReference type="EMBL" id="UINC01135273">
    <property type="protein sequence ID" value="SVD19317.1"/>
    <property type="molecule type" value="Genomic_DNA"/>
</dbReference>
<organism evidence="2">
    <name type="scientific">marine metagenome</name>
    <dbReference type="NCBI Taxonomy" id="408172"/>
    <lineage>
        <taxon>unclassified sequences</taxon>
        <taxon>metagenomes</taxon>
        <taxon>ecological metagenomes</taxon>
    </lineage>
</organism>
<gene>
    <name evidence="2" type="ORF">METZ01_LOCUS372171</name>
</gene>
<name>A0A382TCX7_9ZZZZ</name>
<evidence type="ECO:0000313" key="2">
    <source>
        <dbReference type="EMBL" id="SVD19317.1"/>
    </source>
</evidence>
<reference evidence="2" key="1">
    <citation type="submission" date="2018-05" db="EMBL/GenBank/DDBJ databases">
        <authorList>
            <person name="Lanie J.A."/>
            <person name="Ng W.-L."/>
            <person name="Kazmierczak K.M."/>
            <person name="Andrzejewski T.M."/>
            <person name="Davidsen T.M."/>
            <person name="Wayne K.J."/>
            <person name="Tettelin H."/>
            <person name="Glass J.I."/>
            <person name="Rusch D."/>
            <person name="Podicherti R."/>
            <person name="Tsui H.-C.T."/>
            <person name="Winkler M.E."/>
        </authorList>
    </citation>
    <scope>NUCLEOTIDE SEQUENCE</scope>
</reference>
<feature type="compositionally biased region" description="Polar residues" evidence="1">
    <location>
        <begin position="18"/>
        <end position="27"/>
    </location>
</feature>
<evidence type="ECO:0000256" key="1">
    <source>
        <dbReference type="SAM" id="MobiDB-lite"/>
    </source>
</evidence>
<feature type="region of interest" description="Disordered" evidence="1">
    <location>
        <begin position="1"/>
        <end position="27"/>
    </location>
</feature>
<sequence>MLNLEKSKNGFLGIGENDATNYAASKA</sequence>
<feature type="non-terminal residue" evidence="2">
    <location>
        <position position="27"/>
    </location>
</feature>
<proteinExistence type="predicted"/>
<dbReference type="AlphaFoldDB" id="A0A382TCX7"/>
<protein>
    <submittedName>
        <fullName evidence="2">Uncharacterized protein</fullName>
    </submittedName>
</protein>
<accession>A0A382TCX7</accession>